<dbReference type="Proteomes" id="UP000254968">
    <property type="component" value="Unassembled WGS sequence"/>
</dbReference>
<gene>
    <name evidence="2" type="ORF">NCTC13315_02822</name>
    <name evidence="3" type="ORF">NCTC13315_02894</name>
</gene>
<dbReference type="Pfam" id="PF11444">
    <property type="entry name" value="DUF2895"/>
    <property type="match status" value="1"/>
</dbReference>
<sequence length="218" mass="24737">MFNYYKKIDSLNELNRLLLVCCGAFFLLTLWLGWALMRAPSQLQIWLTPAMSANGGLIKADDIPDEYVHGFVATLIPALNSWPAGGEEGVNQRILAYQHYFTPRFRDVMVANQEALNKAGLFSRTQLASLYRFLEPNDVKRLSHNVWEVHVVLRLTQKLNDQSAMVIADKVVDYYYRVVKVNVSKLQNPFGLALDGYSQPERLVSDLLSSEVKGESHS</sequence>
<dbReference type="OrthoDB" id="8558441at2"/>
<dbReference type="AlphaFoldDB" id="A0A378JXI8"/>
<accession>A0A378JXI8</accession>
<reference evidence="2 4" key="1">
    <citation type="submission" date="2018-06" db="EMBL/GenBank/DDBJ databases">
        <authorList>
            <consortium name="Pathogen Informatics"/>
            <person name="Doyle S."/>
        </authorList>
    </citation>
    <scope>NUCLEOTIDE SEQUENCE [LARGE SCALE GENOMIC DNA]</scope>
    <source>
        <strain evidence="2 4">NCTC13315</strain>
    </source>
</reference>
<name>A0A378JXI8_9GAMM</name>
<proteinExistence type="predicted"/>
<dbReference type="InterPro" id="IPR021548">
    <property type="entry name" value="DUF2895"/>
</dbReference>
<dbReference type="EMBL" id="UGNV01000002">
    <property type="protein sequence ID" value="STX55522.1"/>
    <property type="molecule type" value="Genomic_DNA"/>
</dbReference>
<evidence type="ECO:0000313" key="2">
    <source>
        <dbReference type="EMBL" id="STX55450.1"/>
    </source>
</evidence>
<organism evidence="2 4">
    <name type="scientific">Legionella beliardensis</name>
    <dbReference type="NCBI Taxonomy" id="91822"/>
    <lineage>
        <taxon>Bacteria</taxon>
        <taxon>Pseudomonadati</taxon>
        <taxon>Pseudomonadota</taxon>
        <taxon>Gammaproteobacteria</taxon>
        <taxon>Legionellales</taxon>
        <taxon>Legionellaceae</taxon>
        <taxon>Legionella</taxon>
    </lineage>
</organism>
<evidence type="ECO:0000313" key="3">
    <source>
        <dbReference type="EMBL" id="STX55522.1"/>
    </source>
</evidence>
<keyword evidence="4" id="KW-1185">Reference proteome</keyword>
<keyword evidence="1" id="KW-1133">Transmembrane helix</keyword>
<evidence type="ECO:0000313" key="4">
    <source>
        <dbReference type="Proteomes" id="UP000254968"/>
    </source>
</evidence>
<keyword evidence="1" id="KW-0812">Transmembrane</keyword>
<keyword evidence="1" id="KW-0472">Membrane</keyword>
<dbReference type="RefSeq" id="WP_115304105.1">
    <property type="nucleotide sequence ID" value="NZ_CAAAHO010000010.1"/>
</dbReference>
<feature type="transmembrane region" description="Helical" evidence="1">
    <location>
        <begin position="17"/>
        <end position="37"/>
    </location>
</feature>
<protein>
    <submittedName>
        <fullName evidence="2">Integrating conjugative element protein, PFL_4703 family</fullName>
    </submittedName>
</protein>
<evidence type="ECO:0000256" key="1">
    <source>
        <dbReference type="SAM" id="Phobius"/>
    </source>
</evidence>
<dbReference type="EMBL" id="UGNV01000002">
    <property type="protein sequence ID" value="STX55450.1"/>
    <property type="molecule type" value="Genomic_DNA"/>
</dbReference>